<dbReference type="AlphaFoldDB" id="A0A7M6DLI0"/>
<name>A0A7M6DLI0_9CNID</name>
<dbReference type="Proteomes" id="UP000594262">
    <property type="component" value="Unplaced"/>
</dbReference>
<reference evidence="1" key="1">
    <citation type="submission" date="2021-01" db="UniProtKB">
        <authorList>
            <consortium name="EnsemblMetazoa"/>
        </authorList>
    </citation>
    <scope>IDENTIFICATION</scope>
</reference>
<keyword evidence="2" id="KW-1185">Reference proteome</keyword>
<evidence type="ECO:0000313" key="2">
    <source>
        <dbReference type="Proteomes" id="UP000594262"/>
    </source>
</evidence>
<organism evidence="1 2">
    <name type="scientific">Clytia hemisphaerica</name>
    <dbReference type="NCBI Taxonomy" id="252671"/>
    <lineage>
        <taxon>Eukaryota</taxon>
        <taxon>Metazoa</taxon>
        <taxon>Cnidaria</taxon>
        <taxon>Hydrozoa</taxon>
        <taxon>Hydroidolina</taxon>
        <taxon>Leptothecata</taxon>
        <taxon>Obeliida</taxon>
        <taxon>Clytiidae</taxon>
        <taxon>Clytia</taxon>
    </lineage>
</organism>
<evidence type="ECO:0000313" key="1">
    <source>
        <dbReference type="EnsemblMetazoa" id="CLYHEMP014999.1"/>
    </source>
</evidence>
<protein>
    <submittedName>
        <fullName evidence="1">Uncharacterized protein</fullName>
    </submittedName>
</protein>
<proteinExistence type="predicted"/>
<accession>A0A7M6DLI0</accession>
<sequence length="134" mass="15523">MMMMEEEMNFTDLNAQLRLTNYSLIIDNKYFSLIQEKVAAINAVPSVTDELDSKYSFEGENSDDSDSNIHRPIVEDYYSINRVPEARERELLTNYFTILAGLDYNVHQHLLQQNLLNELVDASITMNDVPEELI</sequence>
<dbReference type="EnsemblMetazoa" id="CLYHEMT014999.1">
    <property type="protein sequence ID" value="CLYHEMP014999.1"/>
    <property type="gene ID" value="CLYHEMG014999"/>
</dbReference>